<proteinExistence type="predicted"/>
<dbReference type="AlphaFoldDB" id="A0AAW0F6U4"/>
<evidence type="ECO:0000313" key="3">
    <source>
        <dbReference type="Proteomes" id="UP001430356"/>
    </source>
</evidence>
<keyword evidence="3" id="KW-1185">Reference proteome</keyword>
<feature type="region of interest" description="Disordered" evidence="1">
    <location>
        <begin position="1"/>
        <end position="26"/>
    </location>
</feature>
<protein>
    <submittedName>
        <fullName evidence="2">Uncharacterized protein</fullName>
    </submittedName>
</protein>
<feature type="region of interest" description="Disordered" evidence="1">
    <location>
        <begin position="232"/>
        <end position="276"/>
    </location>
</feature>
<comment type="caution">
    <text evidence="2">The sequence shown here is derived from an EMBL/GenBank/DDBJ whole genome shotgun (WGS) entry which is preliminary data.</text>
</comment>
<sequence length="642" mass="66883">MQASPDSGSVARVPPVRRRGDGGGSGVSTLAAAVGRLLSDYVEQLREDLLLSHGGGGGAVKTEGADGVVPAVQDDDLAARLAVDDAPDGDGNGDDGAVPLTEADAAECRHRLQRLQRVMHLLTLFTRRPGRRCGADGADAKPPTMADAATATARSEADNDAIPVSCEAVQRNPVLMAALHRFDGMARRFEGATAATDATRVADLIQPILHPVSLADGALSVLSRNMDIVFRRRPPTSGATAPDLKRPRDEAPQAAPPSSSVPPLTPLPPSASASGTVATTATAAAGAAHHWGRLAAQQRRDRFALYTARVALLPRIDVVCAPFYISPAVRQLAQLNSTAECAMLLRAWCVHTKAHLLREAPAVAGDVEAYRVALAAALQSFSAARQAAFLADMVYLEFVCADSGVVRVCVQHTLFLDLTYDVPRRHWRAIALHWNLLTTSAGASLLSTRSAQPLVAATASLSTDRAASAAPLAGAAAPSLARVMPMDPDALHGFVQRALEKDGLSGGLRAANRAVCATVMDALATQLQSLQRSFFSGGALGRLAEVEVRPGTFISCRLAISALFMTAAPVLHVKVAVLGGTVVVECVRGTEVSSRVVTLPLAASSLVPMSTAMASAVSPMAPVVDMEAVLWRCVGAGLSVTQ</sequence>
<gene>
    <name evidence="2" type="ORF">NESM_000263900</name>
</gene>
<name>A0AAW0F6U4_9TRYP</name>
<feature type="compositionally biased region" description="Pro residues" evidence="1">
    <location>
        <begin position="259"/>
        <end position="269"/>
    </location>
</feature>
<evidence type="ECO:0000256" key="1">
    <source>
        <dbReference type="SAM" id="MobiDB-lite"/>
    </source>
</evidence>
<dbReference type="Proteomes" id="UP001430356">
    <property type="component" value="Unassembled WGS sequence"/>
</dbReference>
<dbReference type="EMBL" id="JAECZO010000023">
    <property type="protein sequence ID" value="KAK7201960.1"/>
    <property type="molecule type" value="Genomic_DNA"/>
</dbReference>
<evidence type="ECO:0000313" key="2">
    <source>
        <dbReference type="EMBL" id="KAK7201960.1"/>
    </source>
</evidence>
<reference evidence="2 3" key="1">
    <citation type="journal article" date="2021" name="MBio">
        <title>A New Model Trypanosomatid, Novymonas esmeraldas: Genomic Perception of Its 'Candidatus Pandoraea novymonadis' Endosymbiont.</title>
        <authorList>
            <person name="Zakharova A."/>
            <person name="Saura A."/>
            <person name="Butenko A."/>
            <person name="Podesvova L."/>
            <person name="Warmusova S."/>
            <person name="Kostygov A.Y."/>
            <person name="Nenarokova A."/>
            <person name="Lukes J."/>
            <person name="Opperdoes F.R."/>
            <person name="Yurchenko V."/>
        </authorList>
    </citation>
    <scope>NUCLEOTIDE SEQUENCE [LARGE SCALE GENOMIC DNA]</scope>
    <source>
        <strain evidence="2 3">E262AT.01</strain>
    </source>
</reference>
<organism evidence="2 3">
    <name type="scientific">Novymonas esmeraldas</name>
    <dbReference type="NCBI Taxonomy" id="1808958"/>
    <lineage>
        <taxon>Eukaryota</taxon>
        <taxon>Discoba</taxon>
        <taxon>Euglenozoa</taxon>
        <taxon>Kinetoplastea</taxon>
        <taxon>Metakinetoplastina</taxon>
        <taxon>Trypanosomatida</taxon>
        <taxon>Trypanosomatidae</taxon>
        <taxon>Novymonas</taxon>
    </lineage>
</organism>
<accession>A0AAW0F6U4</accession>